<dbReference type="EMBL" id="CP041637">
    <property type="protein sequence ID" value="QDO94211.1"/>
    <property type="molecule type" value="Genomic_DNA"/>
</dbReference>
<gene>
    <name evidence="4" type="ORF">FNB79_09560</name>
</gene>
<evidence type="ECO:0000256" key="1">
    <source>
        <dbReference type="SAM" id="Phobius"/>
    </source>
</evidence>
<dbReference type="Gene3D" id="2.60.120.1440">
    <property type="match status" value="1"/>
</dbReference>
<feature type="transmembrane region" description="Helical" evidence="1">
    <location>
        <begin position="85"/>
        <end position="104"/>
    </location>
</feature>
<dbReference type="PANTHER" id="PTHR30273:SF2">
    <property type="entry name" value="PROTEIN FECR"/>
    <property type="match status" value="1"/>
</dbReference>
<reference evidence="4 5" key="1">
    <citation type="submission" date="2019-07" db="EMBL/GenBank/DDBJ databases">
        <title>Genome sequencing for Formosa sp. PS13.</title>
        <authorList>
            <person name="Park S.-J."/>
        </authorList>
    </citation>
    <scope>NUCLEOTIDE SEQUENCE [LARGE SCALE GENOMIC DNA]</scope>
    <source>
        <strain evidence="4 5">PS13</strain>
    </source>
</reference>
<dbReference type="PANTHER" id="PTHR30273">
    <property type="entry name" value="PERIPLASMIC SIGNAL SENSOR AND SIGMA FACTOR ACTIVATOR FECR-RELATED"/>
    <property type="match status" value="1"/>
</dbReference>
<dbReference type="Gene3D" id="3.55.50.30">
    <property type="match status" value="1"/>
</dbReference>
<dbReference type="AlphaFoldDB" id="A0A516GRR1"/>
<dbReference type="PIRSF" id="PIRSF018266">
    <property type="entry name" value="FecR"/>
    <property type="match status" value="1"/>
</dbReference>
<keyword evidence="5" id="KW-1185">Reference proteome</keyword>
<sequence>MKINRREKKCIRYLTNEMSQADRAVFEIELALDHDLKNLYENYSLIWKHYPIPEQIDDPNYESKQSLSKDSSFIKDSKQRWSKKYIAISAFALVILTVSVFIYHSQDINYTNQIVTEKGERRSLYLPDSTLVVLNSLSEIHFPNAFNKTRDVFVSGEVFFDVTHNEEKPFTVHTTDLDVQVLGTAFNVNTSSSNKIISLERGKVNVLLKESNNQLTLSPNEQLIYNNATNNITKKNFNAIEVLGWKDEMLILDNTPFKEAIKKLNQFYGVTFRLKDKTLESKKITGAFKGLDIKGVISSLEFIANITIVPIHKNEYLIIGNDAN</sequence>
<dbReference type="OrthoDB" id="1097132at2"/>
<evidence type="ECO:0000313" key="4">
    <source>
        <dbReference type="EMBL" id="QDO94211.1"/>
    </source>
</evidence>
<dbReference type="GO" id="GO:0016989">
    <property type="term" value="F:sigma factor antagonist activity"/>
    <property type="evidence" value="ECO:0007669"/>
    <property type="project" value="TreeGrafter"/>
</dbReference>
<dbReference type="Pfam" id="PF16344">
    <property type="entry name" value="FecR_C"/>
    <property type="match status" value="1"/>
</dbReference>
<dbReference type="InterPro" id="IPR012373">
    <property type="entry name" value="Ferrdict_sens_TM"/>
</dbReference>
<keyword evidence="1" id="KW-0812">Transmembrane</keyword>
<dbReference type="InterPro" id="IPR032508">
    <property type="entry name" value="FecR_C"/>
</dbReference>
<feature type="domain" description="Protein FecR C-terminal" evidence="3">
    <location>
        <begin position="250"/>
        <end position="317"/>
    </location>
</feature>
<keyword evidence="1" id="KW-1133">Transmembrane helix</keyword>
<keyword evidence="1" id="KW-0472">Membrane</keyword>
<organism evidence="4 5">
    <name type="scientific">Formosa sediminum</name>
    <dbReference type="NCBI Taxonomy" id="2594004"/>
    <lineage>
        <taxon>Bacteria</taxon>
        <taxon>Pseudomonadati</taxon>
        <taxon>Bacteroidota</taxon>
        <taxon>Flavobacteriia</taxon>
        <taxon>Flavobacteriales</taxon>
        <taxon>Flavobacteriaceae</taxon>
        <taxon>Formosa</taxon>
    </lineage>
</organism>
<accession>A0A516GRR1</accession>
<dbReference type="InterPro" id="IPR006860">
    <property type="entry name" value="FecR"/>
</dbReference>
<name>A0A516GRR1_9FLAO</name>
<protein>
    <submittedName>
        <fullName evidence="4">DUF4974 domain-containing protein</fullName>
    </submittedName>
</protein>
<dbReference type="RefSeq" id="WP_143381098.1">
    <property type="nucleotide sequence ID" value="NZ_CP041637.1"/>
</dbReference>
<proteinExistence type="predicted"/>
<evidence type="ECO:0000313" key="5">
    <source>
        <dbReference type="Proteomes" id="UP000319209"/>
    </source>
</evidence>
<evidence type="ECO:0000259" key="2">
    <source>
        <dbReference type="Pfam" id="PF04773"/>
    </source>
</evidence>
<dbReference type="KEGG" id="fop:FNB79_09560"/>
<dbReference type="Pfam" id="PF04773">
    <property type="entry name" value="FecR"/>
    <property type="match status" value="1"/>
</dbReference>
<dbReference type="Proteomes" id="UP000319209">
    <property type="component" value="Chromosome"/>
</dbReference>
<feature type="domain" description="FecR protein" evidence="2">
    <location>
        <begin position="113"/>
        <end position="205"/>
    </location>
</feature>
<evidence type="ECO:0000259" key="3">
    <source>
        <dbReference type="Pfam" id="PF16344"/>
    </source>
</evidence>